<organism evidence="1 2">
    <name type="scientific">Dallia pectoralis</name>
    <name type="common">Alaska blackfish</name>
    <dbReference type="NCBI Taxonomy" id="75939"/>
    <lineage>
        <taxon>Eukaryota</taxon>
        <taxon>Metazoa</taxon>
        <taxon>Chordata</taxon>
        <taxon>Craniata</taxon>
        <taxon>Vertebrata</taxon>
        <taxon>Euteleostomi</taxon>
        <taxon>Actinopterygii</taxon>
        <taxon>Neopterygii</taxon>
        <taxon>Teleostei</taxon>
        <taxon>Protacanthopterygii</taxon>
        <taxon>Esociformes</taxon>
        <taxon>Umbridae</taxon>
        <taxon>Dallia</taxon>
    </lineage>
</organism>
<reference evidence="1" key="1">
    <citation type="submission" date="2021-05" db="EMBL/GenBank/DDBJ databases">
        <authorList>
            <person name="Pan Q."/>
            <person name="Jouanno E."/>
            <person name="Zahm M."/>
            <person name="Klopp C."/>
            <person name="Cabau C."/>
            <person name="Louis A."/>
            <person name="Berthelot C."/>
            <person name="Parey E."/>
            <person name="Roest Crollius H."/>
            <person name="Montfort J."/>
            <person name="Robinson-Rechavi M."/>
            <person name="Bouchez O."/>
            <person name="Lampietro C."/>
            <person name="Lopez Roques C."/>
            <person name="Donnadieu C."/>
            <person name="Postlethwait J."/>
            <person name="Bobe J."/>
            <person name="Dillon D."/>
            <person name="Chandos A."/>
            <person name="von Hippel F."/>
            <person name="Guiguen Y."/>
        </authorList>
    </citation>
    <scope>NUCLEOTIDE SEQUENCE</scope>
    <source>
        <strain evidence="1">YG-Jan2019</strain>
    </source>
</reference>
<keyword evidence="2" id="KW-1185">Reference proteome</keyword>
<proteinExistence type="predicted"/>
<sequence length="2225" mass="247545">MSVQKKTEHQVGFDGSCYEFVVVQRNFLGAQGWCERGGGHLAFILNDETQQFLQKHLQPEKDWWMGLAPASLNLTLDSAAEGKRTDQTGPLSWLDGSDVSYSNWLKDPSPGPGCAHILRSSGYQWEATDNCSQELYFICQFAQKAITIQEPVGEFGALRCYSMNQSTDARNCKALYGSPFQIQVQLEAGTNVTYEVHSGEMLVAKSSTNRGIIPENITVGPDVELQMGSGCHQLTLQASNGVSVLGLSTKLQVCLLEPVEGLLASLMPECFNADLYISVSLDRGAPVQLLFQVSGANDSRSETRDMQTTSRQIYNISPIIQGDLRVKVKAWNYFSHMDFDVGNTAAVCPQGLDLMERHHENKRKTHVRVRRGNDLKITVTPETINQNTNSVQLQVTGLGGKSNGGQWDCSQCKGGKCNDESKDNSLVIEKACLPSPFQFFEYTFSVNTNGRPSDSMSVSQCITVIPTKATEFSIRCISNCNTVDIKQDVILTLTCRTTCPEVIWNFEDPTPNAGSVQNCYNSAGTKPLIGNKDQSGQNKYTVNNNYLNEAASARSQNLSVIVYDKNTLEYVKYTIVIPIATSPPVTSAPAVTLSPPSCSIRPVNGTVLDQFNITCKTPASCQNATNCEFCFKPDHGGNLSCSSKNELTSVFLPLGNIRSNYRVSVVVTVTQTKTRLNGSTTVVTAVRPARPSISVHALQFAVEGAGKLSGEALGQLYMSVSDTLNQGSSDQTNDTTRLRELMLTNMMKSLGSNSSSLTPQTVQVMASAVASLTSRGGELTANSQLQASFLVGNLSSSLLSMNVSGTETTNAATQVLEALGNILAVSSNKEVSRLLFNSINNVQSKLLKLCTVDGAPVIVSCAQITVFVRRVSPDAIQMQSINTTDGSSASFSFPPLGSKILTPGKPVDVRMLSLKSNPFSWNQANDISGTVGSVSLTRGNGSVIPIENLTEEIEIFLPMPEEMQESTIMNLGNYSTLKIDISSPDVTLVLKLNPSKDIAIQLFLGYKYYPNKKQYIAKTQIPLQGNTQEERYTWVVAPSELSGNVGMYYLVLVPIVDPGVKSVNATVTVTSINAQCKYWDDTNSIWKEDGCRVGPLTSSSATQCLCNHLTFFGSSFFVKPNLVDVSQTAQLFSTFAQNPVVVCFVGAIIVAYLLLVLWARRKDIQDQRKVKVTVLKDNDPLAEYRYMLNVSTGHRRGASTTSQVTVTLLGTEGESEPHHLTDPDKPVFERGAVDTFLLTTPFSLGELQSVRLWHDNSGGNPAWYINKIVVHDVETGKKWHFLCNSWLAISLIECTLDKVFPVATDIELKTFSNLFFMRTAKDFCDGHIWFSVISRPPTSTFTCVQRVSCCFSLLLCTMLTNVMFWGIPTDPTEQTMTLGPIQFTWQHVKVGVQSALISFPINLIIVGIFRNTRPCEKKPKRFTAELSKQRKHCDESSSQAPSTKWDRELMVDTVIKDLKKIVQSLSKTMKRPIHWPELEISLEKQSDINTLLSLVEKTIWDQCRADNCVSEKTVNGSRKLCDNGQYLYKQLCHIEKKLRHLGPSRFPNQDGYHRAVDQLDRMKGLLEPFNLGRDRMARSHDEAESNIVDSGSKKGCQGGLPWWFVFIGWILVLATSGVSGYFIMMYGLMYGKNQSISWLISMVVSFSQSLFLTQPLKVLGVAAFLSLVLKKADQEEYGDPEIETAPRNPDDPDAVQSARRDSTCSFYRPPPPSDVEKMKNNMIKEQKVFELIKEILTYVGFMWMLLLVAYGQRDPNAFFLTQHIRQSFTKGISESMKHSDVFTWANTSLLRNLFGVYPGFITDGNSKLVGNARLRQVRVQKNSCAIARSMRQAVPDCIAPYSWEVEDIGSYGPGWNRSESVNTSDIPPSPWQYQTQARLRALPIWGSVVLYRGGGFVVELGPDIQNASSTIQYLFDNTWLDMSTQAVFVEFTVYNANVNLFCIVTLMLENAAVGAFQFRSDLQTVRLYQSTGGLPFVLMASEVIYLLYILYYMYVQAKLMKLQKWHYLKSNRNLLELAIILLSWSALGVFIQRAVLGNRDIEYYQNHKDQFASFHDTANSDATLGYLIAFLVLLATMKLWNLLRLNPKLHMMTAAVHRIWTDISGLILTMVIMLLAYSIACNLMYGWKLQSYKTLLDAVMTMVSLQLGVFNYDEVQDYNPLLAAFLIGSCIIFLTFVVVNLFISVILTSFYEERINHKPSDEEETVDLMLMKLYSLFGMKMKKDN</sequence>
<name>A0ACC2F410_DALPE</name>
<dbReference type="EMBL" id="CM055762">
    <property type="protein sequence ID" value="KAJ7986099.1"/>
    <property type="molecule type" value="Genomic_DNA"/>
</dbReference>
<accession>A0ACC2F410</accession>
<gene>
    <name evidence="1" type="ORF">DPEC_G00347290</name>
</gene>
<protein>
    <submittedName>
        <fullName evidence="1">Uncharacterized protein</fullName>
    </submittedName>
</protein>
<evidence type="ECO:0000313" key="2">
    <source>
        <dbReference type="Proteomes" id="UP001157502"/>
    </source>
</evidence>
<dbReference type="Proteomes" id="UP001157502">
    <property type="component" value="Chromosome 35"/>
</dbReference>
<comment type="caution">
    <text evidence="1">The sequence shown here is derived from an EMBL/GenBank/DDBJ whole genome shotgun (WGS) entry which is preliminary data.</text>
</comment>
<evidence type="ECO:0000313" key="1">
    <source>
        <dbReference type="EMBL" id="KAJ7986099.1"/>
    </source>
</evidence>